<dbReference type="NCBIfam" id="TIGR02532">
    <property type="entry name" value="IV_pilin_GFxxxE"/>
    <property type="match status" value="1"/>
</dbReference>
<proteinExistence type="predicted"/>
<name>A0A0W1AMT5_9GAMM</name>
<evidence type="ECO:0000313" key="2">
    <source>
        <dbReference type="EMBL" id="KTD82578.1"/>
    </source>
</evidence>
<dbReference type="PATRIC" id="fig|66969.6.peg.544"/>
<organism evidence="2 3">
    <name type="scientific">Legionella waltersii</name>
    <dbReference type="NCBI Taxonomy" id="66969"/>
    <lineage>
        <taxon>Bacteria</taxon>
        <taxon>Pseudomonadati</taxon>
        <taxon>Pseudomonadota</taxon>
        <taxon>Gammaproteobacteria</taxon>
        <taxon>Legionellales</taxon>
        <taxon>Legionellaceae</taxon>
        <taxon>Legionella</taxon>
    </lineage>
</organism>
<dbReference type="STRING" id="66969.Lwal_0507"/>
<keyword evidence="1" id="KW-0472">Membrane</keyword>
<dbReference type="Pfam" id="PF07963">
    <property type="entry name" value="N_methyl"/>
    <property type="match status" value="1"/>
</dbReference>
<sequence>MRTIKGFTLIEMVIVMVITGIIVAITATMLNTSFINYFTSVHYSSLSTQGAIAMMRISKELQQATRFSVINPTSVTFTTVGGTSISYSWSTPILTRTGSAARTLSDDVTNFSLNYYQSNFSTTATASAVRAVTVSMTLSNGTESVPLINTIYLSNM</sequence>
<evidence type="ECO:0000313" key="3">
    <source>
        <dbReference type="Proteomes" id="UP000054729"/>
    </source>
</evidence>
<dbReference type="PROSITE" id="PS00409">
    <property type="entry name" value="PROKAR_NTER_METHYL"/>
    <property type="match status" value="1"/>
</dbReference>
<dbReference type="SUPFAM" id="SSF54523">
    <property type="entry name" value="Pili subunits"/>
    <property type="match status" value="1"/>
</dbReference>
<accession>A0A0W1AMT5</accession>
<dbReference type="RefSeq" id="WP_058479350.1">
    <property type="nucleotide sequence ID" value="NZ_CAAAIQ010000018.1"/>
</dbReference>
<evidence type="ECO:0000256" key="1">
    <source>
        <dbReference type="SAM" id="Phobius"/>
    </source>
</evidence>
<dbReference type="AlphaFoldDB" id="A0A0W1AMT5"/>
<protein>
    <submittedName>
        <fullName evidence="2">Uncharacterized protein</fullName>
    </submittedName>
</protein>
<feature type="transmembrane region" description="Helical" evidence="1">
    <location>
        <begin position="7"/>
        <end position="30"/>
    </location>
</feature>
<reference evidence="2 3" key="1">
    <citation type="submission" date="2015-11" db="EMBL/GenBank/DDBJ databases">
        <title>Genomic analysis of 38 Legionella species identifies large and diverse effector repertoires.</title>
        <authorList>
            <person name="Burstein D."/>
            <person name="Amaro F."/>
            <person name="Zusman T."/>
            <person name="Lifshitz Z."/>
            <person name="Cohen O."/>
            <person name="Gilbert J.A."/>
            <person name="Pupko T."/>
            <person name="Shuman H.A."/>
            <person name="Segal G."/>
        </authorList>
    </citation>
    <scope>NUCLEOTIDE SEQUENCE [LARGE SCALE GENOMIC DNA]</scope>
    <source>
        <strain evidence="2 3">ATCC 51914</strain>
    </source>
</reference>
<gene>
    <name evidence="2" type="ORF">Lwal_0507</name>
</gene>
<dbReference type="InterPro" id="IPR045584">
    <property type="entry name" value="Pilin-like"/>
</dbReference>
<dbReference type="InterPro" id="IPR012902">
    <property type="entry name" value="N_methyl_site"/>
</dbReference>
<dbReference type="Gene3D" id="3.30.700.10">
    <property type="entry name" value="Glycoprotein, Type 4 Pilin"/>
    <property type="match status" value="1"/>
</dbReference>
<dbReference type="EMBL" id="LNZB01000009">
    <property type="protein sequence ID" value="KTD82578.1"/>
    <property type="molecule type" value="Genomic_DNA"/>
</dbReference>
<comment type="caution">
    <text evidence="2">The sequence shown here is derived from an EMBL/GenBank/DDBJ whole genome shotgun (WGS) entry which is preliminary data.</text>
</comment>
<keyword evidence="1" id="KW-1133">Transmembrane helix</keyword>
<keyword evidence="3" id="KW-1185">Reference proteome</keyword>
<keyword evidence="1" id="KW-0812">Transmembrane</keyword>
<dbReference type="Proteomes" id="UP000054729">
    <property type="component" value="Unassembled WGS sequence"/>
</dbReference>